<dbReference type="HAMAP" id="MF_02079">
    <property type="entry name" value="PGT_RodA"/>
    <property type="match status" value="1"/>
</dbReference>
<feature type="transmembrane region" description="Helical" evidence="11">
    <location>
        <begin position="76"/>
        <end position="95"/>
    </location>
</feature>
<comment type="similarity">
    <text evidence="11">Belongs to the SEDS family. MrdB/RodA subfamily.</text>
</comment>
<comment type="pathway">
    <text evidence="11">Cell wall biogenesis; peptidoglycan biosynthesis.</text>
</comment>
<evidence type="ECO:0000313" key="13">
    <source>
        <dbReference type="Proteomes" id="UP000509429"/>
    </source>
</evidence>
<dbReference type="EC" id="2.4.99.28" evidence="11"/>
<keyword evidence="8 11" id="KW-1133">Transmembrane helix</keyword>
<gene>
    <name evidence="11 12" type="primary">rodA</name>
    <name evidence="11" type="synonym">mrdB</name>
    <name evidence="12" type="ORF">HUE58_02040</name>
</gene>
<dbReference type="InterPro" id="IPR001182">
    <property type="entry name" value="FtsW/RodA"/>
</dbReference>
<feature type="transmembrane region" description="Helical" evidence="11">
    <location>
        <begin position="140"/>
        <end position="157"/>
    </location>
</feature>
<evidence type="ECO:0000256" key="9">
    <source>
        <dbReference type="ARBA" id="ARBA00023136"/>
    </source>
</evidence>
<keyword evidence="9 11" id="KW-0472">Membrane</keyword>
<evidence type="ECO:0000313" key="12">
    <source>
        <dbReference type="EMBL" id="QKQ23970.1"/>
    </source>
</evidence>
<dbReference type="PROSITE" id="PS00428">
    <property type="entry name" value="FTSW_RODA_SPOVE"/>
    <property type="match status" value="1"/>
</dbReference>
<dbReference type="PANTHER" id="PTHR30474">
    <property type="entry name" value="CELL CYCLE PROTEIN"/>
    <property type="match status" value="1"/>
</dbReference>
<accession>A0A6N0HNT1</accession>
<evidence type="ECO:0000256" key="1">
    <source>
        <dbReference type="ARBA" id="ARBA00004141"/>
    </source>
</evidence>
<keyword evidence="2 11" id="KW-1003">Cell membrane</keyword>
<dbReference type="GO" id="GO:0005886">
    <property type="term" value="C:plasma membrane"/>
    <property type="evidence" value="ECO:0007669"/>
    <property type="project" value="UniProtKB-SubCell"/>
</dbReference>
<dbReference type="AlphaFoldDB" id="A0A6N0HNT1"/>
<evidence type="ECO:0000256" key="11">
    <source>
        <dbReference type="HAMAP-Rule" id="MF_02079"/>
    </source>
</evidence>
<feature type="transmembrane region" description="Helical" evidence="11">
    <location>
        <begin position="52"/>
        <end position="70"/>
    </location>
</feature>
<keyword evidence="6 11" id="KW-0133">Cell shape</keyword>
<keyword evidence="5 11" id="KW-0812">Transmembrane</keyword>
<feature type="transmembrane region" description="Helical" evidence="11">
    <location>
        <begin position="281"/>
        <end position="302"/>
    </location>
</feature>
<evidence type="ECO:0000256" key="4">
    <source>
        <dbReference type="ARBA" id="ARBA00022679"/>
    </source>
</evidence>
<name>A0A6N0HNT1_9GAMM</name>
<feature type="transmembrane region" description="Helical" evidence="11">
    <location>
        <begin position="314"/>
        <end position="341"/>
    </location>
</feature>
<dbReference type="GO" id="GO:0015648">
    <property type="term" value="F:lipid-linked peptidoglycan transporter activity"/>
    <property type="evidence" value="ECO:0007669"/>
    <property type="project" value="TreeGrafter"/>
</dbReference>
<comment type="function">
    <text evidence="11">Peptidoglycan polymerase that is essential for cell wall elongation.</text>
</comment>
<sequence>MKLLSIAQIRHYWYYFKMDMPLFLLIMALSGFGLVVLYSASAGSMQTIYKQVLHFVLAIGAMLVIAQIPPYQLRRFSPYLMLFGIFLLILVLIFGSSSGGAQRWLNLGFIRFQPSEIMKVIVPIAIASILSEKTLPPKPLLVFLSIVAIVSIVILIAKQPDLGTSLLIGASGFYVLFFSGIRVQILKNNWLNFALISSIITSGAYVAWNYLLMGYQKKRILTLIDPSFDPLGSGYHILQSKIAIGSGGLVGKGLEQGSQSQLNFLPEHATDFIFAVIAEELGFMGVIFLFTLYGLIIYRLLVISFQSEDNFSKLLGASLTLIFFTYIFVNVGMVSGLLPVVGVPLPLISYGGSSLITLMSSFGIIMAIRKHKTPRYLQN</sequence>
<dbReference type="GO" id="GO:0071555">
    <property type="term" value="P:cell wall organization"/>
    <property type="evidence" value="ECO:0007669"/>
    <property type="project" value="UniProtKB-KW"/>
</dbReference>
<dbReference type="GO" id="GO:0008360">
    <property type="term" value="P:regulation of cell shape"/>
    <property type="evidence" value="ECO:0007669"/>
    <property type="project" value="UniProtKB-KW"/>
</dbReference>
<keyword evidence="7 11" id="KW-0573">Peptidoglycan synthesis</keyword>
<dbReference type="Pfam" id="PF01098">
    <property type="entry name" value="FTSW_RODA_SPOVE"/>
    <property type="match status" value="1"/>
</dbReference>
<evidence type="ECO:0000256" key="8">
    <source>
        <dbReference type="ARBA" id="ARBA00022989"/>
    </source>
</evidence>
<dbReference type="GO" id="GO:0009252">
    <property type="term" value="P:peptidoglycan biosynthetic process"/>
    <property type="evidence" value="ECO:0007669"/>
    <property type="project" value="UniProtKB-UniRule"/>
</dbReference>
<keyword evidence="13" id="KW-1185">Reference proteome</keyword>
<keyword evidence="11" id="KW-0997">Cell inner membrane</keyword>
<evidence type="ECO:0000256" key="6">
    <source>
        <dbReference type="ARBA" id="ARBA00022960"/>
    </source>
</evidence>
<feature type="transmembrane region" description="Helical" evidence="11">
    <location>
        <begin position="163"/>
        <end position="183"/>
    </location>
</feature>
<feature type="transmembrane region" description="Helical" evidence="11">
    <location>
        <begin position="20"/>
        <end position="40"/>
    </location>
</feature>
<dbReference type="GO" id="GO:0051301">
    <property type="term" value="P:cell division"/>
    <property type="evidence" value="ECO:0007669"/>
    <property type="project" value="InterPro"/>
</dbReference>
<dbReference type="GO" id="GO:0032153">
    <property type="term" value="C:cell division site"/>
    <property type="evidence" value="ECO:0007669"/>
    <property type="project" value="TreeGrafter"/>
</dbReference>
<evidence type="ECO:0000256" key="2">
    <source>
        <dbReference type="ARBA" id="ARBA00022475"/>
    </source>
</evidence>
<keyword evidence="4 11" id="KW-0808">Transferase</keyword>
<proteinExistence type="inferred from homology"/>
<evidence type="ECO:0000256" key="3">
    <source>
        <dbReference type="ARBA" id="ARBA00022676"/>
    </source>
</evidence>
<dbReference type="KEGG" id="reo:HUE58_02040"/>
<dbReference type="NCBIfam" id="TIGR02210">
    <property type="entry name" value="rodA_shape"/>
    <property type="match status" value="1"/>
</dbReference>
<comment type="catalytic activity">
    <reaction evidence="11">
        <text>[GlcNAc-(1-&gt;4)-Mur2Ac(oyl-L-Ala-gamma-D-Glu-L-Lys-D-Ala-D-Ala)](n)-di-trans,octa-cis-undecaprenyl diphosphate + beta-D-GlcNAc-(1-&gt;4)-Mur2Ac(oyl-L-Ala-gamma-D-Glu-L-Lys-D-Ala-D-Ala)-di-trans,octa-cis-undecaprenyl diphosphate = [GlcNAc-(1-&gt;4)-Mur2Ac(oyl-L-Ala-gamma-D-Glu-L-Lys-D-Ala-D-Ala)](n+1)-di-trans,octa-cis-undecaprenyl diphosphate + di-trans,octa-cis-undecaprenyl diphosphate + H(+)</text>
        <dbReference type="Rhea" id="RHEA:23708"/>
        <dbReference type="Rhea" id="RHEA-COMP:9602"/>
        <dbReference type="Rhea" id="RHEA-COMP:9603"/>
        <dbReference type="ChEBI" id="CHEBI:15378"/>
        <dbReference type="ChEBI" id="CHEBI:58405"/>
        <dbReference type="ChEBI" id="CHEBI:60033"/>
        <dbReference type="ChEBI" id="CHEBI:78435"/>
        <dbReference type="EC" id="2.4.99.28"/>
    </reaction>
</comment>
<comment type="subcellular location">
    <subcellularLocation>
        <location evidence="11">Cell inner membrane</location>
        <topology evidence="11">Multi-pass membrane protein</topology>
    </subcellularLocation>
    <subcellularLocation>
        <location evidence="1">Membrane</location>
        <topology evidence="1">Multi-pass membrane protein</topology>
    </subcellularLocation>
</comment>
<keyword evidence="3 11" id="KW-0328">Glycosyltransferase</keyword>
<evidence type="ECO:0000256" key="10">
    <source>
        <dbReference type="ARBA" id="ARBA00023316"/>
    </source>
</evidence>
<dbReference type="RefSeq" id="WP_174605410.1">
    <property type="nucleotide sequence ID" value="NZ_CP054490.1"/>
</dbReference>
<dbReference type="UniPathway" id="UPA00219"/>
<dbReference type="InterPro" id="IPR011923">
    <property type="entry name" value="RodA/MrdB"/>
</dbReference>
<reference evidence="12 13" key="1">
    <citation type="submission" date="2020-05" db="EMBL/GenBank/DDBJ databases">
        <title>Horizontal transmission and recombination maintain forever young bacterial symbiont genomes.</title>
        <authorList>
            <person name="Russell S.L."/>
            <person name="Pepper-Tunick E."/>
            <person name="Svedberg J."/>
            <person name="Byrne A."/>
            <person name="Ruelas Castillo J."/>
            <person name="Vollmers C."/>
            <person name="Beinart R.A."/>
            <person name="Corbett-Detig R."/>
        </authorList>
    </citation>
    <scope>NUCLEOTIDE SEQUENCE [LARGE SCALE GENOMIC DNA]</scope>
    <source>
        <strain evidence="12">JDF_Ridge</strain>
    </source>
</reference>
<dbReference type="EMBL" id="CP054490">
    <property type="protein sequence ID" value="QKQ23970.1"/>
    <property type="molecule type" value="Genomic_DNA"/>
</dbReference>
<organism evidence="12 13">
    <name type="scientific">Candidatus Ruthia endofausta</name>
    <dbReference type="NCBI Taxonomy" id="2738852"/>
    <lineage>
        <taxon>Bacteria</taxon>
        <taxon>Pseudomonadati</taxon>
        <taxon>Pseudomonadota</taxon>
        <taxon>Gammaproteobacteria</taxon>
        <taxon>Candidatus Pseudothioglobaceae</taxon>
        <taxon>Candidatus Ruthturnera</taxon>
    </lineage>
</organism>
<dbReference type="GO" id="GO:0008955">
    <property type="term" value="F:peptidoglycan glycosyltransferase activity"/>
    <property type="evidence" value="ECO:0007669"/>
    <property type="project" value="UniProtKB-UniRule"/>
</dbReference>
<dbReference type="Proteomes" id="UP000509429">
    <property type="component" value="Chromosome"/>
</dbReference>
<evidence type="ECO:0000256" key="7">
    <source>
        <dbReference type="ARBA" id="ARBA00022984"/>
    </source>
</evidence>
<protein>
    <recommendedName>
        <fullName evidence="11">Peptidoglycan glycosyltransferase MrdB</fullName>
        <shortName evidence="11">PGT</shortName>
        <ecNumber evidence="11">2.4.99.28</ecNumber>
    </recommendedName>
    <alternativeName>
        <fullName evidence="11">Cell elongation protein RodA</fullName>
    </alternativeName>
    <alternativeName>
        <fullName evidence="11">Cell wall polymerase</fullName>
    </alternativeName>
    <alternativeName>
        <fullName evidence="11">Peptidoglycan polymerase</fullName>
        <shortName evidence="11">PG polymerase</shortName>
    </alternativeName>
</protein>
<dbReference type="InterPro" id="IPR018365">
    <property type="entry name" value="Cell_cycle_FtsW-rel_CS"/>
</dbReference>
<keyword evidence="10 11" id="KW-0961">Cell wall biogenesis/degradation</keyword>
<evidence type="ECO:0000256" key="5">
    <source>
        <dbReference type="ARBA" id="ARBA00022692"/>
    </source>
</evidence>
<feature type="transmembrane region" description="Helical" evidence="11">
    <location>
        <begin position="347"/>
        <end position="368"/>
    </location>
</feature>
<feature type="transmembrane region" description="Helical" evidence="11">
    <location>
        <begin position="190"/>
        <end position="211"/>
    </location>
</feature>
<dbReference type="PANTHER" id="PTHR30474:SF1">
    <property type="entry name" value="PEPTIDOGLYCAN GLYCOSYLTRANSFERASE MRDB"/>
    <property type="match status" value="1"/>
</dbReference>